<dbReference type="Gene3D" id="3.40.50.720">
    <property type="entry name" value="NAD(P)-binding Rossmann-like Domain"/>
    <property type="match status" value="3"/>
</dbReference>
<reference evidence="4 5" key="1">
    <citation type="submission" date="2016-07" db="EMBL/GenBank/DDBJ databases">
        <title>Detection of Helicobacter winghamensis from caecal content of red fox (Vulpes vulpes).</title>
        <authorList>
            <person name="Zanoni R.G."/>
            <person name="Florio D."/>
            <person name="Caffara M."/>
            <person name="Renzi M."/>
            <person name="Parisi A."/>
            <person name="Pasquali F."/>
            <person name="Manfreda G."/>
        </authorList>
    </citation>
    <scope>NUCLEOTIDE SEQUENCE [LARGE SCALE GENOMIC DNA]</scope>
    <source>
        <strain evidence="4 5">295_13</strain>
    </source>
</reference>
<dbReference type="GeneID" id="97289476"/>
<feature type="compositionally biased region" description="Low complexity" evidence="1">
    <location>
        <begin position="478"/>
        <end position="491"/>
    </location>
</feature>
<organism evidence="4 5">
    <name type="scientific">Helicobacter winghamensis</name>
    <dbReference type="NCBI Taxonomy" id="157268"/>
    <lineage>
        <taxon>Bacteria</taxon>
        <taxon>Pseudomonadati</taxon>
        <taxon>Campylobacterota</taxon>
        <taxon>Epsilonproteobacteria</taxon>
        <taxon>Campylobacterales</taxon>
        <taxon>Helicobacteraceae</taxon>
        <taxon>Helicobacter</taxon>
    </lineage>
</organism>
<dbReference type="PANTHER" id="PTHR43796">
    <property type="entry name" value="CARBOXYNORSPERMIDINE SYNTHASE"/>
    <property type="match status" value="1"/>
</dbReference>
<dbReference type="EMBL" id="MBPK01000032">
    <property type="protein sequence ID" value="PKT81096.1"/>
    <property type="molecule type" value="Genomic_DNA"/>
</dbReference>
<evidence type="ECO:0000259" key="3">
    <source>
        <dbReference type="Pfam" id="PF16653"/>
    </source>
</evidence>
<dbReference type="InterPro" id="IPR005097">
    <property type="entry name" value="Sacchrp_dh_NADP-bd"/>
</dbReference>
<dbReference type="Pfam" id="PF03435">
    <property type="entry name" value="Sacchrp_dh_NADP"/>
    <property type="match status" value="1"/>
</dbReference>
<dbReference type="Gene3D" id="3.30.360.10">
    <property type="entry name" value="Dihydrodipicolinate Reductase, domain 2"/>
    <property type="match status" value="1"/>
</dbReference>
<dbReference type="STRING" id="556267.HWAG_00218"/>
<feature type="domain" description="Saccharopine dehydrogenase NADP binding" evidence="2">
    <location>
        <begin position="4"/>
        <end position="137"/>
    </location>
</feature>
<dbReference type="InterPro" id="IPR032095">
    <property type="entry name" value="Sacchrp_dh-like_C"/>
</dbReference>
<dbReference type="RefSeq" id="WP_040498242.1">
    <property type="nucleotide sequence ID" value="NZ_CABKOI010000021.1"/>
</dbReference>
<dbReference type="AlphaFoldDB" id="A0A2N3PJ89"/>
<feature type="region of interest" description="Disordered" evidence="1">
    <location>
        <begin position="461"/>
        <end position="494"/>
    </location>
</feature>
<evidence type="ECO:0000313" key="4">
    <source>
        <dbReference type="EMBL" id="PKT81096.1"/>
    </source>
</evidence>
<dbReference type="PANTHER" id="PTHR43796:SF2">
    <property type="entry name" value="CARBOXYNORSPERMIDINE SYNTHASE"/>
    <property type="match status" value="1"/>
</dbReference>
<proteinExistence type="predicted"/>
<accession>A0A2N3PJ89</accession>
<comment type="caution">
    <text evidence="4">The sequence shown here is derived from an EMBL/GenBank/DDBJ whole genome shotgun (WGS) entry which is preliminary data.</text>
</comment>
<keyword evidence="5" id="KW-1185">Reference proteome</keyword>
<protein>
    <submittedName>
        <fullName evidence="4">Saccharopine dehydrogenase</fullName>
    </submittedName>
</protein>
<name>A0A2N3PJ89_9HELI</name>
<gene>
    <name evidence="4" type="ORF">BCM31_04750</name>
</gene>
<dbReference type="InterPro" id="IPR036291">
    <property type="entry name" value="NAD(P)-bd_dom_sf"/>
</dbReference>
<evidence type="ECO:0000256" key="1">
    <source>
        <dbReference type="SAM" id="MobiDB-lite"/>
    </source>
</evidence>
<feature type="compositionally biased region" description="Polar residues" evidence="1">
    <location>
        <begin position="461"/>
        <end position="471"/>
    </location>
</feature>
<dbReference type="SUPFAM" id="SSF51735">
    <property type="entry name" value="NAD(P)-binding Rossmann-fold domains"/>
    <property type="match status" value="1"/>
</dbReference>
<dbReference type="Pfam" id="PF16653">
    <property type="entry name" value="Sacchrp_dh_C"/>
    <property type="match status" value="1"/>
</dbReference>
<evidence type="ECO:0000259" key="2">
    <source>
        <dbReference type="Pfam" id="PF03435"/>
    </source>
</evidence>
<dbReference type="Proteomes" id="UP000233350">
    <property type="component" value="Unassembled WGS sequence"/>
</dbReference>
<evidence type="ECO:0000313" key="5">
    <source>
        <dbReference type="Proteomes" id="UP000233350"/>
    </source>
</evidence>
<dbReference type="OrthoDB" id="9769367at2"/>
<feature type="domain" description="Saccharopine dehydrogenase-like C-terminal" evidence="3">
    <location>
        <begin position="141"/>
        <end position="427"/>
    </location>
</feature>
<sequence>MACVLQIGAGGVGGVVAHKMASNRESFTRIILASRTLSKCQAIADSIRQKGLGEIEIDSVDADSVESVVALIEKYRPKLVVNVALPYQDLSIMEACLRTKTHYLDTANYEHPDSAHFEYKEQWAYDTRYKQAGIFALLGSGFDPGVTNVFCAYAQKHYFDEIHSIDILDCNAGDHGYAFATNFNPEINLREVSSKARYWTKDIKDSNTESKSLVSQADLALNLDLKQDTIYRKFERDEKHFTLDSNTQDLKVESYFNGQWRDIAPLALMKEWDYPEVGVKNSYLLYHEELESLIRNIKGLRKIRFFMTFGESYLTHMKCLENIGFLRIDEVAHKGGKIVPIEVLKTLLPDPASLASRTKGQTHIGCYMKGVKDGKERTIYIYNICDHEACYKEVNAQGVSYTTGVPAMIGAKLICEDKWGLNAPKNVAFTQSLRELENSLCDSQDRLVSAEFSTQPTNLKQNLHSLDSNNAESKKVDSTSCHSSEASSIESYNAERLKLNSDMPKGGEEQGIDSSNGSGVWNMEQNDPDPFMCELNQQGLPYIVCEIESNGNLKVLENGRDR</sequence>